<evidence type="ECO:0000256" key="1">
    <source>
        <dbReference type="SAM" id="SignalP"/>
    </source>
</evidence>
<reference evidence="2 3" key="1">
    <citation type="journal article" date="2018" name="PLoS ONE">
        <title>The draft genome of Kipferlia bialata reveals reductive genome evolution in fornicate parasites.</title>
        <authorList>
            <person name="Tanifuji G."/>
            <person name="Takabayashi S."/>
            <person name="Kume K."/>
            <person name="Takagi M."/>
            <person name="Nakayama T."/>
            <person name="Kamikawa R."/>
            <person name="Inagaki Y."/>
            <person name="Hashimoto T."/>
        </authorList>
    </citation>
    <scope>NUCLEOTIDE SEQUENCE [LARGE SCALE GENOMIC DNA]</scope>
    <source>
        <strain evidence="2">NY0173</strain>
    </source>
</reference>
<dbReference type="EMBL" id="BDIP01003917">
    <property type="protein sequence ID" value="GIQ88276.1"/>
    <property type="molecule type" value="Genomic_DNA"/>
</dbReference>
<accession>A0A9K3D3X4</accession>
<feature type="chain" id="PRO_5039929768" evidence="1">
    <location>
        <begin position="21"/>
        <end position="85"/>
    </location>
</feature>
<dbReference type="AlphaFoldDB" id="A0A9K3D3X4"/>
<proteinExistence type="predicted"/>
<sequence>MPRWLLAILVIIALAAGVTSGPSKPESVSLTSNTSSAANTLGDSPYALASVHPGQCLTVNYAPYAICEYDGEINPKGFITDMMEE</sequence>
<organism evidence="2 3">
    <name type="scientific">Kipferlia bialata</name>
    <dbReference type="NCBI Taxonomy" id="797122"/>
    <lineage>
        <taxon>Eukaryota</taxon>
        <taxon>Metamonada</taxon>
        <taxon>Carpediemonas-like organisms</taxon>
        <taxon>Kipferlia</taxon>
    </lineage>
</organism>
<feature type="signal peptide" evidence="1">
    <location>
        <begin position="1"/>
        <end position="20"/>
    </location>
</feature>
<keyword evidence="3" id="KW-1185">Reference proteome</keyword>
<dbReference type="Proteomes" id="UP000265618">
    <property type="component" value="Unassembled WGS sequence"/>
</dbReference>
<evidence type="ECO:0000313" key="3">
    <source>
        <dbReference type="Proteomes" id="UP000265618"/>
    </source>
</evidence>
<comment type="caution">
    <text evidence="2">The sequence shown here is derived from an EMBL/GenBank/DDBJ whole genome shotgun (WGS) entry which is preliminary data.</text>
</comment>
<gene>
    <name evidence="2" type="ORF">KIPB_010485</name>
</gene>
<evidence type="ECO:0000313" key="2">
    <source>
        <dbReference type="EMBL" id="GIQ88276.1"/>
    </source>
</evidence>
<keyword evidence="1" id="KW-0732">Signal</keyword>
<protein>
    <submittedName>
        <fullName evidence="2">Uncharacterized protein</fullName>
    </submittedName>
</protein>
<name>A0A9K3D3X4_9EUKA</name>
<feature type="non-terminal residue" evidence="2">
    <location>
        <position position="85"/>
    </location>
</feature>